<protein>
    <submittedName>
        <fullName evidence="1">Uncharacterized protein</fullName>
    </submittedName>
</protein>
<evidence type="ECO:0000313" key="1">
    <source>
        <dbReference type="EMBL" id="MCD9645919.1"/>
    </source>
</evidence>
<evidence type="ECO:0000313" key="2">
    <source>
        <dbReference type="Proteomes" id="UP000823775"/>
    </source>
</evidence>
<feature type="non-terminal residue" evidence="1">
    <location>
        <position position="1"/>
    </location>
</feature>
<reference evidence="1 2" key="1">
    <citation type="journal article" date="2021" name="BMC Genomics">
        <title>Datura genome reveals duplications of psychoactive alkaloid biosynthetic genes and high mutation rate following tissue culture.</title>
        <authorList>
            <person name="Rajewski A."/>
            <person name="Carter-House D."/>
            <person name="Stajich J."/>
            <person name="Litt A."/>
        </authorList>
    </citation>
    <scope>NUCLEOTIDE SEQUENCE [LARGE SCALE GENOMIC DNA]</scope>
    <source>
        <strain evidence="1">AR-01</strain>
    </source>
</reference>
<gene>
    <name evidence="1" type="ORF">HAX54_035324</name>
</gene>
<dbReference type="EMBL" id="JACEIK010004603">
    <property type="protein sequence ID" value="MCD9645919.1"/>
    <property type="molecule type" value="Genomic_DNA"/>
</dbReference>
<organism evidence="1 2">
    <name type="scientific">Datura stramonium</name>
    <name type="common">Jimsonweed</name>
    <name type="synonym">Common thornapple</name>
    <dbReference type="NCBI Taxonomy" id="4076"/>
    <lineage>
        <taxon>Eukaryota</taxon>
        <taxon>Viridiplantae</taxon>
        <taxon>Streptophyta</taxon>
        <taxon>Embryophyta</taxon>
        <taxon>Tracheophyta</taxon>
        <taxon>Spermatophyta</taxon>
        <taxon>Magnoliopsida</taxon>
        <taxon>eudicotyledons</taxon>
        <taxon>Gunneridae</taxon>
        <taxon>Pentapetalae</taxon>
        <taxon>asterids</taxon>
        <taxon>lamiids</taxon>
        <taxon>Solanales</taxon>
        <taxon>Solanaceae</taxon>
        <taxon>Solanoideae</taxon>
        <taxon>Datureae</taxon>
        <taxon>Datura</taxon>
    </lineage>
</organism>
<sequence length="56" mass="6271">RTHYSGQSVAALVPTIITYIHHGETQTANTVSLRQKFHCCNGPLNQKLPEIHQFLA</sequence>
<accession>A0ABS8VGT1</accession>
<dbReference type="Proteomes" id="UP000823775">
    <property type="component" value="Unassembled WGS sequence"/>
</dbReference>
<proteinExistence type="predicted"/>
<name>A0ABS8VGT1_DATST</name>
<comment type="caution">
    <text evidence="1">The sequence shown here is derived from an EMBL/GenBank/DDBJ whole genome shotgun (WGS) entry which is preliminary data.</text>
</comment>
<keyword evidence="2" id="KW-1185">Reference proteome</keyword>